<evidence type="ECO:0008006" key="5">
    <source>
        <dbReference type="Google" id="ProtNLM"/>
    </source>
</evidence>
<keyword evidence="4" id="KW-1185">Reference proteome</keyword>
<keyword evidence="2" id="KW-0812">Transmembrane</keyword>
<evidence type="ECO:0000256" key="2">
    <source>
        <dbReference type="SAM" id="Phobius"/>
    </source>
</evidence>
<dbReference type="Proteomes" id="UP000199800">
    <property type="component" value="Unassembled WGS sequence"/>
</dbReference>
<feature type="region of interest" description="Disordered" evidence="1">
    <location>
        <begin position="1"/>
        <end position="29"/>
    </location>
</feature>
<dbReference type="STRING" id="29364.SAMN04487772_11314"/>
<gene>
    <name evidence="3" type="ORF">SAMN04487772_11314</name>
</gene>
<keyword evidence="2" id="KW-1133">Transmembrane helix</keyword>
<organism evidence="3 4">
    <name type="scientific">[Clostridium] polysaccharolyticum</name>
    <dbReference type="NCBI Taxonomy" id="29364"/>
    <lineage>
        <taxon>Bacteria</taxon>
        <taxon>Bacillati</taxon>
        <taxon>Bacillota</taxon>
        <taxon>Clostridia</taxon>
        <taxon>Lachnospirales</taxon>
        <taxon>Lachnospiraceae</taxon>
    </lineage>
</organism>
<keyword evidence="2" id="KW-0472">Membrane</keyword>
<sequence>MDYNNNEDSNSQENEELNTSSQNLNEGSDNDYNSTFNYNNSFNNDYNSSFNSNFNAPNYNRQNSTNGLAIASLIVAILSIPLSCCYGIGGIISAIAGIILAIVSRKYSEGRISGMAIASIVISIIGFILGIIMLIAFILVLNDPELIEIVRRAQNGYY</sequence>
<evidence type="ECO:0000256" key="1">
    <source>
        <dbReference type="SAM" id="MobiDB-lite"/>
    </source>
</evidence>
<reference evidence="3 4" key="1">
    <citation type="submission" date="2016-10" db="EMBL/GenBank/DDBJ databases">
        <authorList>
            <person name="de Groot N.N."/>
        </authorList>
    </citation>
    <scope>NUCLEOTIDE SEQUENCE [LARGE SCALE GENOMIC DNA]</scope>
    <source>
        <strain evidence="3 4">DSM 1801</strain>
    </source>
</reference>
<protein>
    <recommendedName>
        <fullName evidence="5">DUF4190 domain-containing protein</fullName>
    </recommendedName>
</protein>
<name>A0A1I0D5W4_9FIRM</name>
<dbReference type="AlphaFoldDB" id="A0A1I0D5W4"/>
<dbReference type="RefSeq" id="WP_092477999.1">
    <property type="nucleotide sequence ID" value="NZ_FOHN01000013.1"/>
</dbReference>
<feature type="transmembrane region" description="Helical" evidence="2">
    <location>
        <begin position="115"/>
        <end position="141"/>
    </location>
</feature>
<proteinExistence type="predicted"/>
<dbReference type="EMBL" id="FOHN01000013">
    <property type="protein sequence ID" value="SET27570.1"/>
    <property type="molecule type" value="Genomic_DNA"/>
</dbReference>
<evidence type="ECO:0000313" key="3">
    <source>
        <dbReference type="EMBL" id="SET27570.1"/>
    </source>
</evidence>
<evidence type="ECO:0000313" key="4">
    <source>
        <dbReference type="Proteomes" id="UP000199800"/>
    </source>
</evidence>
<accession>A0A1I0D5W4</accession>
<feature type="compositionally biased region" description="Low complexity" evidence="1">
    <location>
        <begin position="1"/>
        <end position="12"/>
    </location>
</feature>
<feature type="transmembrane region" description="Helical" evidence="2">
    <location>
        <begin position="70"/>
        <end position="103"/>
    </location>
</feature>